<dbReference type="SUPFAM" id="SSF82771">
    <property type="entry name" value="GIY-YIG endonuclease"/>
    <property type="match status" value="1"/>
</dbReference>
<evidence type="ECO:0000313" key="4">
    <source>
        <dbReference type="Proteomes" id="UP000034881"/>
    </source>
</evidence>
<dbReference type="InterPro" id="IPR035901">
    <property type="entry name" value="GIY-YIG_endonuc_sf"/>
</dbReference>
<organism evidence="3 4">
    <name type="scientific">Candidatus Daviesbacteria bacterium GW2011_GWC2_40_12</name>
    <dbReference type="NCBI Taxonomy" id="1618431"/>
    <lineage>
        <taxon>Bacteria</taxon>
        <taxon>Candidatus Daviesiibacteriota</taxon>
    </lineage>
</organism>
<evidence type="ECO:0000256" key="1">
    <source>
        <dbReference type="ARBA" id="ARBA00007435"/>
    </source>
</evidence>
<dbReference type="Proteomes" id="UP000034881">
    <property type="component" value="Unassembled WGS sequence"/>
</dbReference>
<dbReference type="PROSITE" id="PS50164">
    <property type="entry name" value="GIY_YIG"/>
    <property type="match status" value="1"/>
</dbReference>
<dbReference type="PANTHER" id="PTHR34477">
    <property type="entry name" value="UPF0213 PROTEIN YHBQ"/>
    <property type="match status" value="1"/>
</dbReference>
<sequence>MVQYIVYILRTFSNTLYIGQTNNLEKRLNEHKSKNGKSAKYLRSFPFFSLVYLEKFATRSEALKREYQLKQLTKPEKEELIANSVLLY</sequence>
<comment type="similarity">
    <text evidence="1">Belongs to the UPF0213 family.</text>
</comment>
<reference evidence="3 4" key="1">
    <citation type="journal article" date="2015" name="Nature">
        <title>rRNA introns, odd ribosomes, and small enigmatic genomes across a large radiation of phyla.</title>
        <authorList>
            <person name="Brown C.T."/>
            <person name="Hug L.A."/>
            <person name="Thomas B.C."/>
            <person name="Sharon I."/>
            <person name="Castelle C.J."/>
            <person name="Singh A."/>
            <person name="Wilkins M.J."/>
            <person name="Williams K.H."/>
            <person name="Banfield J.F."/>
        </authorList>
    </citation>
    <scope>NUCLEOTIDE SEQUENCE [LARGE SCALE GENOMIC DNA]</scope>
</reference>
<dbReference type="InterPro" id="IPR050190">
    <property type="entry name" value="UPF0213_domain"/>
</dbReference>
<gene>
    <name evidence="3" type="ORF">UT77_C0002G0127</name>
</gene>
<proteinExistence type="inferred from homology"/>
<dbReference type="InterPro" id="IPR000305">
    <property type="entry name" value="GIY-YIG_endonuc"/>
</dbReference>
<dbReference type="PANTHER" id="PTHR34477:SF1">
    <property type="entry name" value="UPF0213 PROTEIN YHBQ"/>
    <property type="match status" value="1"/>
</dbReference>
<dbReference type="EMBL" id="LBYB01000002">
    <property type="protein sequence ID" value="KKR42474.1"/>
    <property type="molecule type" value="Genomic_DNA"/>
</dbReference>
<protein>
    <submittedName>
        <fullName evidence="3">Excinuclease ABC C subunit domain protein</fullName>
    </submittedName>
</protein>
<dbReference type="SMART" id="SM00465">
    <property type="entry name" value="GIYc"/>
    <property type="match status" value="1"/>
</dbReference>
<name>A0A0G0QPV5_9BACT</name>
<comment type="caution">
    <text evidence="3">The sequence shown here is derived from an EMBL/GenBank/DDBJ whole genome shotgun (WGS) entry which is preliminary data.</text>
</comment>
<dbReference type="Gene3D" id="3.40.1440.10">
    <property type="entry name" value="GIY-YIG endonuclease"/>
    <property type="match status" value="1"/>
</dbReference>
<dbReference type="AlphaFoldDB" id="A0A0G0QPV5"/>
<evidence type="ECO:0000259" key="2">
    <source>
        <dbReference type="PROSITE" id="PS50164"/>
    </source>
</evidence>
<dbReference type="CDD" id="cd10456">
    <property type="entry name" value="GIY-YIG_UPF0213"/>
    <property type="match status" value="1"/>
</dbReference>
<accession>A0A0G0QPV5</accession>
<evidence type="ECO:0000313" key="3">
    <source>
        <dbReference type="EMBL" id="KKR42474.1"/>
    </source>
</evidence>
<feature type="domain" description="GIY-YIG" evidence="2">
    <location>
        <begin position="2"/>
        <end position="79"/>
    </location>
</feature>
<dbReference type="Pfam" id="PF01541">
    <property type="entry name" value="GIY-YIG"/>
    <property type="match status" value="1"/>
</dbReference>